<gene>
    <name evidence="3" type="ORF">HERI1096_LOCUS24692</name>
</gene>
<reference evidence="3" key="1">
    <citation type="submission" date="2021-01" db="EMBL/GenBank/DDBJ databases">
        <authorList>
            <person name="Corre E."/>
            <person name="Pelletier E."/>
            <person name="Niang G."/>
            <person name="Scheremetjew M."/>
            <person name="Finn R."/>
            <person name="Kale V."/>
            <person name="Holt S."/>
            <person name="Cochrane G."/>
            <person name="Meng A."/>
            <person name="Brown T."/>
            <person name="Cohen L."/>
        </authorList>
    </citation>
    <scope>NUCLEOTIDE SEQUENCE</scope>
    <source>
        <strain evidence="3">CCMP281</strain>
    </source>
</reference>
<name>A0A7S3F572_9EUKA</name>
<dbReference type="AlphaFoldDB" id="A0A7S3F572"/>
<feature type="compositionally biased region" description="Basic residues" evidence="1">
    <location>
        <begin position="303"/>
        <end position="314"/>
    </location>
</feature>
<keyword evidence="2" id="KW-0812">Transmembrane</keyword>
<feature type="region of interest" description="Disordered" evidence="1">
    <location>
        <begin position="296"/>
        <end position="324"/>
    </location>
</feature>
<feature type="transmembrane region" description="Helical" evidence="2">
    <location>
        <begin position="117"/>
        <end position="139"/>
    </location>
</feature>
<dbReference type="EMBL" id="HBHX01044603">
    <property type="protein sequence ID" value="CAE0123990.1"/>
    <property type="molecule type" value="Transcribed_RNA"/>
</dbReference>
<dbReference type="InterPro" id="IPR038350">
    <property type="entry name" value="Orai_sf"/>
</dbReference>
<sequence length="324" mass="35813">MLYADKRALETNLQVSLLKIREKELQFYTQNCIAIGTQAALLSGFAYNGIIQVDIPSSSSDWLKTFYLCVTTAAMGFELIAVLNSTLCSMLGPGLALRGPDGSMHRAVDGLMLEYRLTFLFFTMGLVAFHVSALLFAWLEFSWPVALAMTLALVMFIYGMWRYFNRIYQRFALDSDRMITGKFEFGDSPEPVQNAASVAASIGRAGLNEVLSGGIASTPSTCAGPNVAHSAEPSRIIGLVEARAAPPGGEVGTYWPRRGWVGSVWPPRDTFSHLPVWLPSLRFAFARVIAVPFGMRSPGRHTPPTRRRRRRPTQRRIASSLRLA</sequence>
<dbReference type="Gene3D" id="1.20.140.140">
    <property type="entry name" value="Calcium release-activated calcium channel protein Orai"/>
    <property type="match status" value="1"/>
</dbReference>
<evidence type="ECO:0000256" key="2">
    <source>
        <dbReference type="SAM" id="Phobius"/>
    </source>
</evidence>
<evidence type="ECO:0000313" key="3">
    <source>
        <dbReference type="EMBL" id="CAE0123990.1"/>
    </source>
</evidence>
<evidence type="ECO:0000256" key="1">
    <source>
        <dbReference type="SAM" id="MobiDB-lite"/>
    </source>
</evidence>
<feature type="transmembrane region" description="Helical" evidence="2">
    <location>
        <begin position="65"/>
        <end position="96"/>
    </location>
</feature>
<protein>
    <submittedName>
        <fullName evidence="3">Uncharacterized protein</fullName>
    </submittedName>
</protein>
<accession>A0A7S3F572</accession>
<organism evidence="3">
    <name type="scientific">Haptolina ericina</name>
    <dbReference type="NCBI Taxonomy" id="156174"/>
    <lineage>
        <taxon>Eukaryota</taxon>
        <taxon>Haptista</taxon>
        <taxon>Haptophyta</taxon>
        <taxon>Prymnesiophyceae</taxon>
        <taxon>Prymnesiales</taxon>
        <taxon>Prymnesiaceae</taxon>
        <taxon>Haptolina</taxon>
    </lineage>
</organism>
<proteinExistence type="predicted"/>
<feature type="transmembrane region" description="Helical" evidence="2">
    <location>
        <begin position="145"/>
        <end position="164"/>
    </location>
</feature>
<keyword evidence="2" id="KW-1133">Transmembrane helix</keyword>
<keyword evidence="2" id="KW-0472">Membrane</keyword>